<accession>A0A7J5Z147</accession>
<evidence type="ECO:0000256" key="3">
    <source>
        <dbReference type="ARBA" id="ARBA00022833"/>
    </source>
</evidence>
<proteinExistence type="inferred from homology"/>
<keyword evidence="1" id="KW-0479">Metal-binding</keyword>
<keyword evidence="3" id="KW-0862">Zinc</keyword>
<comment type="similarity">
    <text evidence="4">Belongs to the ZNF277 family.</text>
</comment>
<evidence type="ECO:0000256" key="1">
    <source>
        <dbReference type="ARBA" id="ARBA00022723"/>
    </source>
</evidence>
<evidence type="ECO:0000259" key="6">
    <source>
        <dbReference type="PROSITE" id="PS50157"/>
    </source>
</evidence>
<name>A0A7J5Z147_DISMA</name>
<evidence type="ECO:0000313" key="7">
    <source>
        <dbReference type="EMBL" id="KAF3855400.1"/>
    </source>
</evidence>
<dbReference type="InterPro" id="IPR041661">
    <property type="entry name" value="ZN622/Rei1/Reh1_Znf-C2H2"/>
</dbReference>
<evidence type="ECO:0000256" key="5">
    <source>
        <dbReference type="PROSITE-ProRule" id="PRU00042"/>
    </source>
</evidence>
<comment type="caution">
    <text evidence="7">The sequence shown here is derived from an EMBL/GenBank/DDBJ whole genome shotgun (WGS) entry which is preliminary data.</text>
</comment>
<dbReference type="Proteomes" id="UP000518266">
    <property type="component" value="Unassembled WGS sequence"/>
</dbReference>
<dbReference type="PANTHER" id="PTHR13267:SF3">
    <property type="entry name" value="ZINC FINGER PROTEIN 277"/>
    <property type="match status" value="1"/>
</dbReference>
<gene>
    <name evidence="7" type="ORF">F7725_023455</name>
</gene>
<dbReference type="PROSITE" id="PS00028">
    <property type="entry name" value="ZINC_FINGER_C2H2_1"/>
    <property type="match status" value="1"/>
</dbReference>
<keyword evidence="2 5" id="KW-0863">Zinc-finger</keyword>
<dbReference type="PROSITE" id="PS50157">
    <property type="entry name" value="ZINC_FINGER_C2H2_2"/>
    <property type="match status" value="1"/>
</dbReference>
<dbReference type="SUPFAM" id="SSF57667">
    <property type="entry name" value="beta-beta-alpha zinc fingers"/>
    <property type="match status" value="2"/>
</dbReference>
<dbReference type="Pfam" id="PF12756">
    <property type="entry name" value="zf-C2H2_2"/>
    <property type="match status" value="1"/>
</dbReference>
<keyword evidence="8" id="KW-1185">Reference proteome</keyword>
<protein>
    <recommendedName>
        <fullName evidence="6">C2H2-type domain-containing protein</fullName>
    </recommendedName>
</protein>
<dbReference type="AlphaFoldDB" id="A0A7J5Z147"/>
<feature type="domain" description="C2H2-type" evidence="6">
    <location>
        <begin position="106"/>
        <end position="135"/>
    </location>
</feature>
<organism evidence="7 8">
    <name type="scientific">Dissostichus mawsoni</name>
    <name type="common">Antarctic cod</name>
    <dbReference type="NCBI Taxonomy" id="36200"/>
    <lineage>
        <taxon>Eukaryota</taxon>
        <taxon>Metazoa</taxon>
        <taxon>Chordata</taxon>
        <taxon>Craniata</taxon>
        <taxon>Vertebrata</taxon>
        <taxon>Euteleostomi</taxon>
        <taxon>Actinopterygii</taxon>
        <taxon>Neopterygii</taxon>
        <taxon>Teleostei</taxon>
        <taxon>Neoteleostei</taxon>
        <taxon>Acanthomorphata</taxon>
        <taxon>Eupercaria</taxon>
        <taxon>Perciformes</taxon>
        <taxon>Notothenioidei</taxon>
        <taxon>Nototheniidae</taxon>
        <taxon>Dissostichus</taxon>
    </lineage>
</organism>
<dbReference type="InterPro" id="IPR013087">
    <property type="entry name" value="Znf_C2H2_type"/>
</dbReference>
<evidence type="ECO:0000313" key="8">
    <source>
        <dbReference type="Proteomes" id="UP000518266"/>
    </source>
</evidence>
<evidence type="ECO:0000256" key="4">
    <source>
        <dbReference type="ARBA" id="ARBA00034119"/>
    </source>
</evidence>
<dbReference type="GO" id="GO:0008270">
    <property type="term" value="F:zinc ion binding"/>
    <property type="evidence" value="ECO:0007669"/>
    <property type="project" value="UniProtKB-KW"/>
</dbReference>
<dbReference type="InterPro" id="IPR036236">
    <property type="entry name" value="Znf_C2H2_sf"/>
</dbReference>
<evidence type="ECO:0000256" key="2">
    <source>
        <dbReference type="ARBA" id="ARBA00022771"/>
    </source>
</evidence>
<reference evidence="7 8" key="1">
    <citation type="submission" date="2020-03" db="EMBL/GenBank/DDBJ databases">
        <title>Dissostichus mawsoni Genome sequencing and assembly.</title>
        <authorList>
            <person name="Park H."/>
        </authorList>
    </citation>
    <scope>NUCLEOTIDE SEQUENCE [LARGE SCALE GENOMIC DNA]</scope>
    <source>
        <strain evidence="7">DM0001</strain>
        <tissue evidence="7">Muscle</tissue>
    </source>
</reference>
<dbReference type="EMBL" id="JAAKFY010000007">
    <property type="protein sequence ID" value="KAF3855400.1"/>
    <property type="molecule type" value="Genomic_DNA"/>
</dbReference>
<dbReference type="InterPro" id="IPR040048">
    <property type="entry name" value="ZNF277"/>
</dbReference>
<dbReference type="OrthoDB" id="278606at2759"/>
<sequence length="273" mass="31936">MEPLSFPEQPHDVPVSPVKSCWSVSSVPAQRDRKTSSSNTAVEHKLVIADVPVVLERTVPGTADHRFLQRHQTNSTGPIETQEDYFLLCDVLPEDRVLREKLQQKRLCLYCEKTFRDKTTLKDHMRKKAHRRINANNSESWGKRGRRFRAKTTVRWWTMETMIGRTGSLIPSQLFVSSAIIRGSWLDLHKLRTELNLRFYDQVKLVNFLRRQLHQSRCYGCQETFSCRQERRCPGDLRGRFQPSSFETELRPQIAAEKPRVLQVEDLLFLDNN</sequence>
<dbReference type="PANTHER" id="PTHR13267">
    <property type="entry name" value="ZINC FINGER PROTEIN 277"/>
    <property type="match status" value="1"/>
</dbReference>